<evidence type="ECO:0000256" key="6">
    <source>
        <dbReference type="PIRSR" id="PIRSR604254-1"/>
    </source>
</evidence>
<dbReference type="Proteomes" id="UP000318582">
    <property type="component" value="Unassembled WGS sequence"/>
</dbReference>
<comment type="similarity">
    <text evidence="2">Belongs to the ADIPOR family.</text>
</comment>
<evidence type="ECO:0000256" key="3">
    <source>
        <dbReference type="ARBA" id="ARBA00022692"/>
    </source>
</evidence>
<dbReference type="AlphaFoldDB" id="A0A507E735"/>
<keyword evidence="6" id="KW-0479">Metal-binding</keyword>
<dbReference type="PANTHER" id="PTHR20855:SF52">
    <property type="entry name" value="ADIPONECTIN RECEPTOR PROTEIN"/>
    <property type="match status" value="1"/>
</dbReference>
<dbReference type="PANTHER" id="PTHR20855">
    <property type="entry name" value="ADIPOR/PROGESTIN RECEPTOR-RELATED"/>
    <property type="match status" value="1"/>
</dbReference>
<dbReference type="GO" id="GO:0046872">
    <property type="term" value="F:metal ion binding"/>
    <property type="evidence" value="ECO:0007669"/>
    <property type="project" value="UniProtKB-KW"/>
</dbReference>
<feature type="transmembrane region" description="Helical" evidence="8">
    <location>
        <begin position="168"/>
        <end position="192"/>
    </location>
</feature>
<feature type="transmembrane region" description="Helical" evidence="8">
    <location>
        <begin position="204"/>
        <end position="226"/>
    </location>
</feature>
<dbReference type="EMBL" id="QEAQ01000020">
    <property type="protein sequence ID" value="TPX59883.1"/>
    <property type="molecule type" value="Genomic_DNA"/>
</dbReference>
<dbReference type="InterPro" id="IPR004254">
    <property type="entry name" value="AdipoR/HlyIII-related"/>
</dbReference>
<evidence type="ECO:0000256" key="7">
    <source>
        <dbReference type="SAM" id="MobiDB-lite"/>
    </source>
</evidence>
<evidence type="ECO:0000256" key="8">
    <source>
        <dbReference type="SAM" id="Phobius"/>
    </source>
</evidence>
<evidence type="ECO:0000256" key="4">
    <source>
        <dbReference type="ARBA" id="ARBA00022989"/>
    </source>
</evidence>
<dbReference type="GO" id="GO:0016020">
    <property type="term" value="C:membrane"/>
    <property type="evidence" value="ECO:0007669"/>
    <property type="project" value="UniProtKB-SubCell"/>
</dbReference>
<keyword evidence="6" id="KW-0862">Zinc</keyword>
<feature type="binding site" evidence="6">
    <location>
        <position position="334"/>
    </location>
    <ligand>
        <name>Zn(2+)</name>
        <dbReference type="ChEBI" id="CHEBI:29105"/>
    </ligand>
</feature>
<keyword evidence="3 8" id="KW-0812">Transmembrane</keyword>
<feature type="region of interest" description="Disordered" evidence="7">
    <location>
        <begin position="15"/>
        <end position="64"/>
    </location>
</feature>
<proteinExistence type="inferred from homology"/>
<feature type="binding site" evidence="6">
    <location>
        <position position="338"/>
    </location>
    <ligand>
        <name>Zn(2+)</name>
        <dbReference type="ChEBI" id="CHEBI:29105"/>
    </ligand>
</feature>
<dbReference type="GO" id="GO:0006882">
    <property type="term" value="P:intracellular zinc ion homeostasis"/>
    <property type="evidence" value="ECO:0007669"/>
    <property type="project" value="TreeGrafter"/>
</dbReference>
<reference evidence="9 10" key="1">
    <citation type="journal article" date="2019" name="Sci. Rep.">
        <title>Comparative genomics of chytrid fungi reveal insights into the obligate biotrophic and pathogenic lifestyle of Synchytrium endobioticum.</title>
        <authorList>
            <person name="van de Vossenberg B.T.L.H."/>
            <person name="Warris S."/>
            <person name="Nguyen H.D.T."/>
            <person name="van Gent-Pelzer M.P.E."/>
            <person name="Joly D.L."/>
            <person name="van de Geest H.C."/>
            <person name="Bonants P.J.M."/>
            <person name="Smith D.S."/>
            <person name="Levesque C.A."/>
            <person name="van der Lee T.A.J."/>
        </authorList>
    </citation>
    <scope>NUCLEOTIDE SEQUENCE [LARGE SCALE GENOMIC DNA]</scope>
    <source>
        <strain evidence="9 10">CBS 809.83</strain>
    </source>
</reference>
<sequence>MPPKAQAHITAVMNDTCSSQESSSYEQRIGEARNRRRHSLKGSDRSDLAATSPNGEPEVVDSHVPTTPKEVLANLEDYYSYKPKQGEVNRFTVALKDMPEWYVDNVYLLRGYRRITNSYLGCVKSLTYLHNETGNVLSHALGAAGFIVLAQVFYGWLTVETSTWADMLIMGTFFLGAVVCLGLSTTFHLCCCHSRGVAAIWLRGDYVGIVTLIMGSFVPSIYYGFFCNPSLQAVYLTIIVIFGITTICITVSPKFFAPKYRLLRTGLFVSMGLTGIVPLAHALTKYGYHMTRHALSSGALISSGVIYFIGAVVYTARVPERWAPGKFDIWFHSHQIFHVLVVAAAVVHYFGVVEQQRWWHTHNHQCALSPEQLVRNLVTRFHLS</sequence>
<gene>
    <name evidence="9" type="ORF">PhCBS80983_g02144</name>
</gene>
<evidence type="ECO:0000256" key="1">
    <source>
        <dbReference type="ARBA" id="ARBA00004141"/>
    </source>
</evidence>
<feature type="transmembrane region" description="Helical" evidence="8">
    <location>
        <begin position="336"/>
        <end position="353"/>
    </location>
</feature>
<feature type="compositionally biased region" description="Polar residues" evidence="7">
    <location>
        <begin position="15"/>
        <end position="26"/>
    </location>
</feature>
<name>A0A507E735_9FUNG</name>
<dbReference type="Pfam" id="PF03006">
    <property type="entry name" value="HlyIII"/>
    <property type="match status" value="1"/>
</dbReference>
<organism evidence="9 10">
    <name type="scientific">Powellomyces hirtus</name>
    <dbReference type="NCBI Taxonomy" id="109895"/>
    <lineage>
        <taxon>Eukaryota</taxon>
        <taxon>Fungi</taxon>
        <taxon>Fungi incertae sedis</taxon>
        <taxon>Chytridiomycota</taxon>
        <taxon>Chytridiomycota incertae sedis</taxon>
        <taxon>Chytridiomycetes</taxon>
        <taxon>Spizellomycetales</taxon>
        <taxon>Powellomycetaceae</taxon>
        <taxon>Powellomyces</taxon>
    </lineage>
</organism>
<feature type="binding site" evidence="6">
    <location>
        <position position="188"/>
    </location>
    <ligand>
        <name>Zn(2+)</name>
        <dbReference type="ChEBI" id="CHEBI:29105"/>
    </ligand>
</feature>
<evidence type="ECO:0000256" key="5">
    <source>
        <dbReference type="ARBA" id="ARBA00023136"/>
    </source>
</evidence>
<accession>A0A507E735</accession>
<evidence type="ECO:0000256" key="2">
    <source>
        <dbReference type="ARBA" id="ARBA00007018"/>
    </source>
</evidence>
<feature type="transmembrane region" description="Helical" evidence="8">
    <location>
        <begin position="136"/>
        <end position="156"/>
    </location>
</feature>
<keyword evidence="5 8" id="KW-0472">Membrane</keyword>
<evidence type="ECO:0000313" key="10">
    <source>
        <dbReference type="Proteomes" id="UP000318582"/>
    </source>
</evidence>
<dbReference type="STRING" id="109895.A0A507E735"/>
<evidence type="ECO:0000313" key="9">
    <source>
        <dbReference type="EMBL" id="TPX59883.1"/>
    </source>
</evidence>
<comment type="subcellular location">
    <subcellularLocation>
        <location evidence="1">Membrane</location>
        <topology evidence="1">Multi-pass membrane protein</topology>
    </subcellularLocation>
</comment>
<feature type="transmembrane region" description="Helical" evidence="8">
    <location>
        <begin position="232"/>
        <end position="251"/>
    </location>
</feature>
<keyword evidence="4 8" id="KW-1133">Transmembrane helix</keyword>
<dbReference type="GO" id="GO:0038023">
    <property type="term" value="F:signaling receptor activity"/>
    <property type="evidence" value="ECO:0007669"/>
    <property type="project" value="TreeGrafter"/>
</dbReference>
<feature type="transmembrane region" description="Helical" evidence="8">
    <location>
        <begin position="295"/>
        <end position="316"/>
    </location>
</feature>
<protein>
    <submittedName>
        <fullName evidence="9">Uncharacterized protein</fullName>
    </submittedName>
</protein>
<keyword evidence="10" id="KW-1185">Reference proteome</keyword>
<feature type="transmembrane region" description="Helical" evidence="8">
    <location>
        <begin position="263"/>
        <end position="283"/>
    </location>
</feature>
<comment type="caution">
    <text evidence="9">The sequence shown here is derived from an EMBL/GenBank/DDBJ whole genome shotgun (WGS) entry which is preliminary data.</text>
</comment>